<comment type="subcellular location">
    <subcellularLocation>
        <location evidence="1">Secreted</location>
    </subcellularLocation>
</comment>
<dbReference type="AlphaFoldDB" id="A0AAV5W2J1"/>
<dbReference type="InterPro" id="IPR001534">
    <property type="entry name" value="Transthyretin-like"/>
</dbReference>
<protein>
    <submittedName>
        <fullName evidence="6">Uncharacterized protein</fullName>
    </submittedName>
</protein>
<feature type="non-terminal residue" evidence="6">
    <location>
        <position position="183"/>
    </location>
</feature>
<reference evidence="6" key="1">
    <citation type="submission" date="2023-10" db="EMBL/GenBank/DDBJ databases">
        <title>Genome assembly of Pristionchus species.</title>
        <authorList>
            <person name="Yoshida K."/>
            <person name="Sommer R.J."/>
        </authorList>
    </citation>
    <scope>NUCLEOTIDE SEQUENCE</scope>
    <source>
        <strain evidence="6">RS5133</strain>
    </source>
</reference>
<feature type="chain" id="PRO_5043910465" evidence="5">
    <location>
        <begin position="21"/>
        <end position="183"/>
    </location>
</feature>
<dbReference type="Gene3D" id="2.60.40.3330">
    <property type="match status" value="1"/>
</dbReference>
<dbReference type="GO" id="GO:0005576">
    <property type="term" value="C:extracellular region"/>
    <property type="evidence" value="ECO:0007669"/>
    <property type="project" value="UniProtKB-SubCell"/>
</dbReference>
<proteinExistence type="inferred from homology"/>
<dbReference type="GO" id="GO:0009986">
    <property type="term" value="C:cell surface"/>
    <property type="evidence" value="ECO:0007669"/>
    <property type="project" value="InterPro"/>
</dbReference>
<name>A0AAV5W2J1_9BILA</name>
<accession>A0AAV5W2J1</accession>
<organism evidence="6 7">
    <name type="scientific">Pristionchus fissidentatus</name>
    <dbReference type="NCBI Taxonomy" id="1538716"/>
    <lineage>
        <taxon>Eukaryota</taxon>
        <taxon>Metazoa</taxon>
        <taxon>Ecdysozoa</taxon>
        <taxon>Nematoda</taxon>
        <taxon>Chromadorea</taxon>
        <taxon>Rhabditida</taxon>
        <taxon>Rhabditina</taxon>
        <taxon>Diplogasteromorpha</taxon>
        <taxon>Diplogasteroidea</taxon>
        <taxon>Neodiplogasteridae</taxon>
        <taxon>Pristionchus</taxon>
    </lineage>
</organism>
<evidence type="ECO:0000256" key="3">
    <source>
        <dbReference type="ARBA" id="ARBA00022525"/>
    </source>
</evidence>
<comment type="caution">
    <text evidence="6">The sequence shown here is derived from an EMBL/GenBank/DDBJ whole genome shotgun (WGS) entry which is preliminary data.</text>
</comment>
<dbReference type="PANTHER" id="PTHR21700">
    <property type="entry name" value="TRANSTHYRETIN-LIKE FAMILY PROTEIN-RELATED"/>
    <property type="match status" value="1"/>
</dbReference>
<evidence type="ECO:0000256" key="2">
    <source>
        <dbReference type="ARBA" id="ARBA00010112"/>
    </source>
</evidence>
<dbReference type="PANTHER" id="PTHR21700:SF3">
    <property type="entry name" value="TRANSTHYRETIN-LIKE PROTEIN 5"/>
    <property type="match status" value="1"/>
</dbReference>
<evidence type="ECO:0000256" key="4">
    <source>
        <dbReference type="ARBA" id="ARBA00022729"/>
    </source>
</evidence>
<evidence type="ECO:0000256" key="1">
    <source>
        <dbReference type="ARBA" id="ARBA00004613"/>
    </source>
</evidence>
<dbReference type="InterPro" id="IPR038479">
    <property type="entry name" value="Transthyretin-like_sf"/>
</dbReference>
<gene>
    <name evidence="6" type="ORF">PFISCL1PPCAC_17653</name>
</gene>
<evidence type="ECO:0000256" key="5">
    <source>
        <dbReference type="SAM" id="SignalP"/>
    </source>
</evidence>
<keyword evidence="7" id="KW-1185">Reference proteome</keyword>
<feature type="signal peptide" evidence="5">
    <location>
        <begin position="1"/>
        <end position="20"/>
    </location>
</feature>
<keyword evidence="4 5" id="KW-0732">Signal</keyword>
<evidence type="ECO:0000313" key="7">
    <source>
        <dbReference type="Proteomes" id="UP001432322"/>
    </source>
</evidence>
<evidence type="ECO:0000313" key="6">
    <source>
        <dbReference type="EMBL" id="GMT26356.1"/>
    </source>
</evidence>
<keyword evidence="3" id="KW-0964">Secreted</keyword>
<dbReference type="EMBL" id="BTSY01000005">
    <property type="protein sequence ID" value="GMT26356.1"/>
    <property type="molecule type" value="Genomic_DNA"/>
</dbReference>
<sequence>MAKIFLVFLLLISTFNPGHCANTRKVYVKGQIFCMDAKKELQPIRDGTVDLMEIDSAPPRDSFLSNFQDTDDIISTTHFSDSGKFEISGSEIEPISVPEFYLRFNLPCPAIDYCADHSYSGRCASSPSKSKTFSTVARFTYLLEQNNAQLDNQRSFYDVTCYIGVKTSEGTFEGFSCSGGLTP</sequence>
<comment type="similarity">
    <text evidence="2">Belongs to the nematode transthyretin-like family.</text>
</comment>
<dbReference type="Proteomes" id="UP001432322">
    <property type="component" value="Unassembled WGS sequence"/>
</dbReference>